<feature type="compositionally biased region" description="Polar residues" evidence="6">
    <location>
        <begin position="13"/>
        <end position="26"/>
    </location>
</feature>
<dbReference type="SMART" id="SM00355">
    <property type="entry name" value="ZnF_C2H2"/>
    <property type="match status" value="2"/>
</dbReference>
<evidence type="ECO:0000259" key="7">
    <source>
        <dbReference type="PROSITE" id="PS50157"/>
    </source>
</evidence>
<reference evidence="8" key="1">
    <citation type="submission" date="2023-11" db="EMBL/GenBank/DDBJ databases">
        <title>Genome assemblies of two species of porcelain crab, Petrolisthes cinctipes and Petrolisthes manimaculis (Anomura: Porcellanidae).</title>
        <authorList>
            <person name="Angst P."/>
        </authorList>
    </citation>
    <scope>NUCLEOTIDE SEQUENCE</scope>
    <source>
        <strain evidence="8">PB745_02</strain>
        <tissue evidence="8">Gill</tissue>
    </source>
</reference>
<sequence>MQPHLQTPLKLQKSPSNIDPDSNSASFDDIKHSHIKTTTVLALHESQCGINTGSVSASVQPNLHAATTSTALQGVQSVIDPNTNSSVVYNLKQLQATVPPPALYKCPHCPYKSSYRTNVTTHLRKHTGERPYTCFYCDYNSSYKSNMNRHIQRHFTEN</sequence>
<keyword evidence="2" id="KW-0677">Repeat</keyword>
<comment type="caution">
    <text evidence="8">The sequence shown here is derived from an EMBL/GenBank/DDBJ whole genome shotgun (WGS) entry which is preliminary data.</text>
</comment>
<gene>
    <name evidence="8" type="ORF">Pmani_003344</name>
</gene>
<evidence type="ECO:0000313" key="8">
    <source>
        <dbReference type="EMBL" id="KAK4326089.1"/>
    </source>
</evidence>
<evidence type="ECO:0000313" key="9">
    <source>
        <dbReference type="Proteomes" id="UP001292094"/>
    </source>
</evidence>
<dbReference type="GO" id="GO:0005634">
    <property type="term" value="C:nucleus"/>
    <property type="evidence" value="ECO:0007669"/>
    <property type="project" value="UniProtKB-ARBA"/>
</dbReference>
<name>A0AAE1UQ29_9EUCA</name>
<dbReference type="PANTHER" id="PTHR24403:SF109">
    <property type="entry name" value="ZINC FINGER PROTEIN 845-LIKE"/>
    <property type="match status" value="1"/>
</dbReference>
<evidence type="ECO:0000256" key="3">
    <source>
        <dbReference type="ARBA" id="ARBA00022771"/>
    </source>
</evidence>
<accession>A0AAE1UQ29</accession>
<keyword evidence="4" id="KW-0862">Zinc</keyword>
<feature type="domain" description="C2H2-type" evidence="7">
    <location>
        <begin position="104"/>
        <end position="131"/>
    </location>
</feature>
<dbReference type="PROSITE" id="PS50157">
    <property type="entry name" value="ZINC_FINGER_C2H2_2"/>
    <property type="match status" value="2"/>
</dbReference>
<dbReference type="Proteomes" id="UP001292094">
    <property type="component" value="Unassembled WGS sequence"/>
</dbReference>
<dbReference type="InterPro" id="IPR013087">
    <property type="entry name" value="Znf_C2H2_type"/>
</dbReference>
<dbReference type="AlphaFoldDB" id="A0AAE1UQ29"/>
<dbReference type="InterPro" id="IPR050688">
    <property type="entry name" value="Zinc_finger/UBP_domain"/>
</dbReference>
<evidence type="ECO:0000256" key="1">
    <source>
        <dbReference type="ARBA" id="ARBA00022723"/>
    </source>
</evidence>
<evidence type="ECO:0000256" key="4">
    <source>
        <dbReference type="ARBA" id="ARBA00022833"/>
    </source>
</evidence>
<evidence type="ECO:0000256" key="5">
    <source>
        <dbReference type="PROSITE-ProRule" id="PRU00042"/>
    </source>
</evidence>
<keyword evidence="3 5" id="KW-0863">Zinc-finger</keyword>
<dbReference type="GO" id="GO:0008270">
    <property type="term" value="F:zinc ion binding"/>
    <property type="evidence" value="ECO:0007669"/>
    <property type="project" value="UniProtKB-KW"/>
</dbReference>
<dbReference type="SUPFAM" id="SSF57667">
    <property type="entry name" value="beta-beta-alpha zinc fingers"/>
    <property type="match status" value="1"/>
</dbReference>
<dbReference type="Pfam" id="PF00096">
    <property type="entry name" value="zf-C2H2"/>
    <property type="match status" value="2"/>
</dbReference>
<dbReference type="PANTHER" id="PTHR24403">
    <property type="entry name" value="ZINC FINGER PROTEIN"/>
    <property type="match status" value="1"/>
</dbReference>
<evidence type="ECO:0000256" key="2">
    <source>
        <dbReference type="ARBA" id="ARBA00022737"/>
    </source>
</evidence>
<keyword evidence="9" id="KW-1185">Reference proteome</keyword>
<dbReference type="Gene3D" id="3.30.160.60">
    <property type="entry name" value="Classic Zinc Finger"/>
    <property type="match status" value="2"/>
</dbReference>
<organism evidence="8 9">
    <name type="scientific">Petrolisthes manimaculis</name>
    <dbReference type="NCBI Taxonomy" id="1843537"/>
    <lineage>
        <taxon>Eukaryota</taxon>
        <taxon>Metazoa</taxon>
        <taxon>Ecdysozoa</taxon>
        <taxon>Arthropoda</taxon>
        <taxon>Crustacea</taxon>
        <taxon>Multicrustacea</taxon>
        <taxon>Malacostraca</taxon>
        <taxon>Eumalacostraca</taxon>
        <taxon>Eucarida</taxon>
        <taxon>Decapoda</taxon>
        <taxon>Pleocyemata</taxon>
        <taxon>Anomura</taxon>
        <taxon>Galatheoidea</taxon>
        <taxon>Porcellanidae</taxon>
        <taxon>Petrolisthes</taxon>
    </lineage>
</organism>
<dbReference type="InterPro" id="IPR036236">
    <property type="entry name" value="Znf_C2H2_sf"/>
</dbReference>
<keyword evidence="1" id="KW-0479">Metal-binding</keyword>
<dbReference type="EMBL" id="JAWZYT010000246">
    <property type="protein sequence ID" value="KAK4326089.1"/>
    <property type="molecule type" value="Genomic_DNA"/>
</dbReference>
<feature type="region of interest" description="Disordered" evidence="6">
    <location>
        <begin position="1"/>
        <end position="27"/>
    </location>
</feature>
<proteinExistence type="predicted"/>
<feature type="domain" description="C2H2-type" evidence="7">
    <location>
        <begin position="132"/>
        <end position="158"/>
    </location>
</feature>
<dbReference type="FunFam" id="3.30.160.60:FF:000446">
    <property type="entry name" value="Zinc finger protein"/>
    <property type="match status" value="1"/>
</dbReference>
<protein>
    <recommendedName>
        <fullName evidence="7">C2H2-type domain-containing protein</fullName>
    </recommendedName>
</protein>
<evidence type="ECO:0000256" key="6">
    <source>
        <dbReference type="SAM" id="MobiDB-lite"/>
    </source>
</evidence>
<dbReference type="GO" id="GO:0045944">
    <property type="term" value="P:positive regulation of transcription by RNA polymerase II"/>
    <property type="evidence" value="ECO:0007669"/>
    <property type="project" value="TreeGrafter"/>
</dbReference>